<dbReference type="EMBL" id="JAHQIW010001049">
    <property type="protein sequence ID" value="KAJ1351314.1"/>
    <property type="molecule type" value="Genomic_DNA"/>
</dbReference>
<evidence type="ECO:0000313" key="1">
    <source>
        <dbReference type="EMBL" id="KAJ1351314.1"/>
    </source>
</evidence>
<organism evidence="1 2">
    <name type="scientific">Parelaphostrongylus tenuis</name>
    <name type="common">Meningeal worm</name>
    <dbReference type="NCBI Taxonomy" id="148309"/>
    <lineage>
        <taxon>Eukaryota</taxon>
        <taxon>Metazoa</taxon>
        <taxon>Ecdysozoa</taxon>
        <taxon>Nematoda</taxon>
        <taxon>Chromadorea</taxon>
        <taxon>Rhabditida</taxon>
        <taxon>Rhabditina</taxon>
        <taxon>Rhabditomorpha</taxon>
        <taxon>Strongyloidea</taxon>
        <taxon>Metastrongylidae</taxon>
        <taxon>Parelaphostrongylus</taxon>
    </lineage>
</organism>
<keyword evidence="2" id="KW-1185">Reference proteome</keyword>
<reference evidence="1" key="1">
    <citation type="submission" date="2021-06" db="EMBL/GenBank/DDBJ databases">
        <title>Parelaphostrongylus tenuis whole genome reference sequence.</title>
        <authorList>
            <person name="Garwood T.J."/>
            <person name="Larsen P.A."/>
            <person name="Fountain-Jones N.M."/>
            <person name="Garbe J.R."/>
            <person name="Macchietto M.G."/>
            <person name="Kania S.A."/>
            <person name="Gerhold R.W."/>
            <person name="Richards J.E."/>
            <person name="Wolf T.M."/>
        </authorList>
    </citation>
    <scope>NUCLEOTIDE SEQUENCE</scope>
    <source>
        <strain evidence="1">MNPRO001-30</strain>
        <tissue evidence="1">Meninges</tissue>
    </source>
</reference>
<evidence type="ECO:0000313" key="2">
    <source>
        <dbReference type="Proteomes" id="UP001196413"/>
    </source>
</evidence>
<accession>A0AAD5MVC3</accession>
<sequence>MLPAMMHRRSVCMEADVSQRFQVYLSSISRTRDKEKTPEVRAINLLFESQDVDDKCVPMKAVSPKRQPAIRTTIYQHNKQRHHQRRLPTPCQLKSEVTIFD</sequence>
<dbReference type="Proteomes" id="UP001196413">
    <property type="component" value="Unassembled WGS sequence"/>
</dbReference>
<name>A0AAD5MVC3_PARTN</name>
<proteinExistence type="predicted"/>
<gene>
    <name evidence="1" type="ORF">KIN20_007300</name>
</gene>
<protein>
    <submittedName>
        <fullName evidence="1">Uncharacterized protein</fullName>
    </submittedName>
</protein>
<comment type="caution">
    <text evidence="1">The sequence shown here is derived from an EMBL/GenBank/DDBJ whole genome shotgun (WGS) entry which is preliminary data.</text>
</comment>
<dbReference type="AlphaFoldDB" id="A0AAD5MVC3"/>